<sequence length="56" mass="6214">MVQKCSKNKKEPATEWLKQAAPATEWLNLSTVPALTLYHSGAVFSELSISTYQMKG</sequence>
<name>A0A540MWE1_MALBA</name>
<organism evidence="1 2">
    <name type="scientific">Malus baccata</name>
    <name type="common">Siberian crab apple</name>
    <name type="synonym">Pyrus baccata</name>
    <dbReference type="NCBI Taxonomy" id="106549"/>
    <lineage>
        <taxon>Eukaryota</taxon>
        <taxon>Viridiplantae</taxon>
        <taxon>Streptophyta</taxon>
        <taxon>Embryophyta</taxon>
        <taxon>Tracheophyta</taxon>
        <taxon>Spermatophyta</taxon>
        <taxon>Magnoliopsida</taxon>
        <taxon>eudicotyledons</taxon>
        <taxon>Gunneridae</taxon>
        <taxon>Pentapetalae</taxon>
        <taxon>rosids</taxon>
        <taxon>fabids</taxon>
        <taxon>Rosales</taxon>
        <taxon>Rosaceae</taxon>
        <taxon>Amygdaloideae</taxon>
        <taxon>Maleae</taxon>
        <taxon>Malus</taxon>
    </lineage>
</organism>
<comment type="caution">
    <text evidence="1">The sequence shown here is derived from an EMBL/GenBank/DDBJ whole genome shotgun (WGS) entry which is preliminary data.</text>
</comment>
<reference evidence="1 2" key="1">
    <citation type="journal article" date="2019" name="G3 (Bethesda)">
        <title>Sequencing of a Wild Apple (Malus baccata) Genome Unravels the Differences Between Cultivated and Wild Apple Species Regarding Disease Resistance and Cold Tolerance.</title>
        <authorList>
            <person name="Chen X."/>
        </authorList>
    </citation>
    <scope>NUCLEOTIDE SEQUENCE [LARGE SCALE GENOMIC DNA]</scope>
    <source>
        <strain evidence="2">cv. Shandingzi</strain>
        <tissue evidence="1">Leaves</tissue>
    </source>
</reference>
<evidence type="ECO:0000313" key="1">
    <source>
        <dbReference type="EMBL" id="TQE02670.1"/>
    </source>
</evidence>
<dbReference type="Proteomes" id="UP000315295">
    <property type="component" value="Unassembled WGS sequence"/>
</dbReference>
<gene>
    <name evidence="1" type="ORF">C1H46_011739</name>
</gene>
<dbReference type="EMBL" id="VIEB01000171">
    <property type="protein sequence ID" value="TQE02670.1"/>
    <property type="molecule type" value="Genomic_DNA"/>
</dbReference>
<protein>
    <submittedName>
        <fullName evidence="1">Uncharacterized protein</fullName>
    </submittedName>
</protein>
<keyword evidence="2" id="KW-1185">Reference proteome</keyword>
<dbReference type="AlphaFoldDB" id="A0A540MWE1"/>
<accession>A0A540MWE1</accession>
<evidence type="ECO:0000313" key="2">
    <source>
        <dbReference type="Proteomes" id="UP000315295"/>
    </source>
</evidence>
<proteinExistence type="predicted"/>